<sequence>MKLEQVDRESFLSLMEFQLFLTTTFHHSSGKPELPARLTLRSLVLYETGEFRARPSL</sequence>
<dbReference type="AlphaFoldDB" id="A0A1Y0AYU7"/>
<reference evidence="1" key="1">
    <citation type="submission" date="2017-03" db="EMBL/GenBank/DDBJ databases">
        <title>The mitochondrial genome of the carnivorous plant Utricularia reniformis (Lentibulariaceae): structure, comparative analysis and evolutionary landmarks.</title>
        <authorList>
            <person name="Silva S.R."/>
            <person name="Alvarenga D.O."/>
            <person name="Michael T.P."/>
            <person name="Miranda V.F.O."/>
            <person name="Varani A.M."/>
        </authorList>
    </citation>
    <scope>NUCLEOTIDE SEQUENCE</scope>
</reference>
<geneLocation type="mitochondrion" evidence="1"/>
<accession>A0A1Y0AYU7</accession>
<evidence type="ECO:0000313" key="1">
    <source>
        <dbReference type="EMBL" id="ART30336.1"/>
    </source>
</evidence>
<name>A0A1Y0AYU7_9LAMI</name>
<keyword evidence="1" id="KW-0496">Mitochondrion</keyword>
<gene>
    <name evidence="1" type="ORF">AEK19_MT0966</name>
</gene>
<dbReference type="EMBL" id="KY774314">
    <property type="protein sequence ID" value="ART30336.1"/>
    <property type="molecule type" value="Genomic_DNA"/>
</dbReference>
<proteinExistence type="predicted"/>
<protein>
    <submittedName>
        <fullName evidence="1">Uncharacterized protein</fullName>
    </submittedName>
</protein>
<organism evidence="1">
    <name type="scientific">Utricularia reniformis</name>
    <dbReference type="NCBI Taxonomy" id="192314"/>
    <lineage>
        <taxon>Eukaryota</taxon>
        <taxon>Viridiplantae</taxon>
        <taxon>Streptophyta</taxon>
        <taxon>Embryophyta</taxon>
        <taxon>Tracheophyta</taxon>
        <taxon>Spermatophyta</taxon>
        <taxon>Magnoliopsida</taxon>
        <taxon>eudicotyledons</taxon>
        <taxon>Gunneridae</taxon>
        <taxon>Pentapetalae</taxon>
        <taxon>asterids</taxon>
        <taxon>lamiids</taxon>
        <taxon>Lamiales</taxon>
        <taxon>Lentibulariaceae</taxon>
        <taxon>Utricularia</taxon>
    </lineage>
</organism>